<gene>
    <name evidence="2" type="ordered locus">Os07g0614250</name>
    <name evidence="2" type="ORF">OSNPB_070614250</name>
</gene>
<accession>A0A0N7KNV0</accession>
<keyword evidence="1" id="KW-0812">Transmembrane</keyword>
<keyword evidence="3" id="KW-1185">Reference proteome</keyword>
<keyword evidence="1" id="KW-1133">Transmembrane helix</keyword>
<dbReference type="AlphaFoldDB" id="A0A0N7KNV0"/>
<evidence type="ECO:0000313" key="3">
    <source>
        <dbReference type="Proteomes" id="UP000059680"/>
    </source>
</evidence>
<reference evidence="2 3" key="3">
    <citation type="journal article" date="2013" name="Rice">
        <title>Improvement of the Oryza sativa Nipponbare reference genome using next generation sequence and optical map data.</title>
        <authorList>
            <person name="Kawahara Y."/>
            <person name="de la Bastide M."/>
            <person name="Hamilton J.P."/>
            <person name="Kanamori H."/>
            <person name="McCombie W.R."/>
            <person name="Ouyang S."/>
            <person name="Schwartz D.C."/>
            <person name="Tanaka T."/>
            <person name="Wu J."/>
            <person name="Zhou S."/>
            <person name="Childs K.L."/>
            <person name="Davidson R.M."/>
            <person name="Lin H."/>
            <person name="Quesada-Ocampo L."/>
            <person name="Vaillancourt B."/>
            <person name="Sakai H."/>
            <person name="Lee S.S."/>
            <person name="Kim J."/>
            <person name="Numa H."/>
            <person name="Itoh T."/>
            <person name="Buell C.R."/>
            <person name="Matsumoto T."/>
        </authorList>
    </citation>
    <scope>NUCLEOTIDE SEQUENCE [LARGE SCALE GENOMIC DNA]</scope>
    <source>
        <strain evidence="3">cv. Nipponbare</strain>
    </source>
</reference>
<dbReference type="InParanoid" id="A0A0N7KNV0"/>
<organism evidence="2 3">
    <name type="scientific">Oryza sativa subsp. japonica</name>
    <name type="common">Rice</name>
    <dbReference type="NCBI Taxonomy" id="39947"/>
    <lineage>
        <taxon>Eukaryota</taxon>
        <taxon>Viridiplantae</taxon>
        <taxon>Streptophyta</taxon>
        <taxon>Embryophyta</taxon>
        <taxon>Tracheophyta</taxon>
        <taxon>Spermatophyta</taxon>
        <taxon>Magnoliopsida</taxon>
        <taxon>Liliopsida</taxon>
        <taxon>Poales</taxon>
        <taxon>Poaceae</taxon>
        <taxon>BOP clade</taxon>
        <taxon>Oryzoideae</taxon>
        <taxon>Oryzeae</taxon>
        <taxon>Oryzinae</taxon>
        <taxon>Oryza</taxon>
        <taxon>Oryza sativa</taxon>
    </lineage>
</organism>
<protein>
    <submittedName>
        <fullName evidence="2">Os07g0614250 protein</fullName>
    </submittedName>
</protein>
<proteinExistence type="predicted"/>
<dbReference type="EMBL" id="AP014963">
    <property type="protein sequence ID" value="BAT02634.1"/>
    <property type="molecule type" value="Genomic_DNA"/>
</dbReference>
<evidence type="ECO:0000313" key="2">
    <source>
        <dbReference type="EMBL" id="BAT02634.1"/>
    </source>
</evidence>
<reference evidence="3" key="1">
    <citation type="journal article" date="2005" name="Nature">
        <title>The map-based sequence of the rice genome.</title>
        <authorList>
            <consortium name="International rice genome sequencing project (IRGSP)"/>
            <person name="Matsumoto T."/>
            <person name="Wu J."/>
            <person name="Kanamori H."/>
            <person name="Katayose Y."/>
            <person name="Fujisawa M."/>
            <person name="Namiki N."/>
            <person name="Mizuno H."/>
            <person name="Yamamoto K."/>
            <person name="Antonio B.A."/>
            <person name="Baba T."/>
            <person name="Sakata K."/>
            <person name="Nagamura Y."/>
            <person name="Aoki H."/>
            <person name="Arikawa K."/>
            <person name="Arita K."/>
            <person name="Bito T."/>
            <person name="Chiden Y."/>
            <person name="Fujitsuka N."/>
            <person name="Fukunaka R."/>
            <person name="Hamada M."/>
            <person name="Harada C."/>
            <person name="Hayashi A."/>
            <person name="Hijishita S."/>
            <person name="Honda M."/>
            <person name="Hosokawa S."/>
            <person name="Ichikawa Y."/>
            <person name="Idonuma A."/>
            <person name="Iijima M."/>
            <person name="Ikeda M."/>
            <person name="Ikeno M."/>
            <person name="Ito K."/>
            <person name="Ito S."/>
            <person name="Ito T."/>
            <person name="Ito Y."/>
            <person name="Ito Y."/>
            <person name="Iwabuchi A."/>
            <person name="Kamiya K."/>
            <person name="Karasawa W."/>
            <person name="Kurita K."/>
            <person name="Katagiri S."/>
            <person name="Kikuta A."/>
            <person name="Kobayashi H."/>
            <person name="Kobayashi N."/>
            <person name="Machita K."/>
            <person name="Maehara T."/>
            <person name="Masukawa M."/>
            <person name="Mizubayashi T."/>
            <person name="Mukai Y."/>
            <person name="Nagasaki H."/>
            <person name="Nagata Y."/>
            <person name="Naito S."/>
            <person name="Nakashima M."/>
            <person name="Nakama Y."/>
            <person name="Nakamichi Y."/>
            <person name="Nakamura M."/>
            <person name="Meguro A."/>
            <person name="Negishi M."/>
            <person name="Ohta I."/>
            <person name="Ohta T."/>
            <person name="Okamoto M."/>
            <person name="Ono N."/>
            <person name="Saji S."/>
            <person name="Sakaguchi M."/>
            <person name="Sakai K."/>
            <person name="Shibata M."/>
            <person name="Shimokawa T."/>
            <person name="Song J."/>
            <person name="Takazaki Y."/>
            <person name="Terasawa K."/>
            <person name="Tsugane M."/>
            <person name="Tsuji K."/>
            <person name="Ueda S."/>
            <person name="Waki K."/>
            <person name="Yamagata H."/>
            <person name="Yamamoto M."/>
            <person name="Yamamoto S."/>
            <person name="Yamane H."/>
            <person name="Yoshiki S."/>
            <person name="Yoshihara R."/>
            <person name="Yukawa K."/>
            <person name="Zhong H."/>
            <person name="Yano M."/>
            <person name="Yuan Q."/>
            <person name="Ouyang S."/>
            <person name="Liu J."/>
            <person name="Jones K.M."/>
            <person name="Gansberger K."/>
            <person name="Moffat K."/>
            <person name="Hill J."/>
            <person name="Bera J."/>
            <person name="Fadrosh D."/>
            <person name="Jin S."/>
            <person name="Johri S."/>
            <person name="Kim M."/>
            <person name="Overton L."/>
            <person name="Reardon M."/>
            <person name="Tsitrin T."/>
            <person name="Vuong H."/>
            <person name="Weaver B."/>
            <person name="Ciecko A."/>
            <person name="Tallon L."/>
            <person name="Jackson J."/>
            <person name="Pai G."/>
            <person name="Aken S.V."/>
            <person name="Utterback T."/>
            <person name="Reidmuller S."/>
            <person name="Feldblyum T."/>
            <person name="Hsiao J."/>
            <person name="Zismann V."/>
            <person name="Iobst S."/>
            <person name="de Vazeille A.R."/>
            <person name="Buell C.R."/>
            <person name="Ying K."/>
            <person name="Li Y."/>
            <person name="Lu T."/>
            <person name="Huang Y."/>
            <person name="Zhao Q."/>
            <person name="Feng Q."/>
            <person name="Zhang L."/>
            <person name="Zhu J."/>
            <person name="Weng Q."/>
            <person name="Mu J."/>
            <person name="Lu Y."/>
            <person name="Fan D."/>
            <person name="Liu Y."/>
            <person name="Guan J."/>
            <person name="Zhang Y."/>
            <person name="Yu S."/>
            <person name="Liu X."/>
            <person name="Zhang Y."/>
            <person name="Hong G."/>
            <person name="Han B."/>
            <person name="Choisne N."/>
            <person name="Demange N."/>
            <person name="Orjeda G."/>
            <person name="Samain S."/>
            <person name="Cattolico L."/>
            <person name="Pelletier E."/>
            <person name="Couloux A."/>
            <person name="Segurens B."/>
            <person name="Wincker P."/>
            <person name="D'Hont A."/>
            <person name="Scarpelli C."/>
            <person name="Weissenbach J."/>
            <person name="Salanoubat M."/>
            <person name="Quetier F."/>
            <person name="Yu Y."/>
            <person name="Kim H.R."/>
            <person name="Rambo T."/>
            <person name="Currie J."/>
            <person name="Collura K."/>
            <person name="Luo M."/>
            <person name="Yang T."/>
            <person name="Ammiraju J.S.S."/>
            <person name="Engler F."/>
            <person name="Soderlund C."/>
            <person name="Wing R.A."/>
            <person name="Palmer L.E."/>
            <person name="de la Bastide M."/>
            <person name="Spiegel L."/>
            <person name="Nascimento L."/>
            <person name="Zutavern T."/>
            <person name="O'Shaughnessy A."/>
            <person name="Dike S."/>
            <person name="Dedhia N."/>
            <person name="Preston R."/>
            <person name="Balija V."/>
            <person name="McCombie W.R."/>
            <person name="Chow T."/>
            <person name="Chen H."/>
            <person name="Chung M."/>
            <person name="Chen C."/>
            <person name="Shaw J."/>
            <person name="Wu H."/>
            <person name="Hsiao K."/>
            <person name="Chao Y."/>
            <person name="Chu M."/>
            <person name="Cheng C."/>
            <person name="Hour A."/>
            <person name="Lee P."/>
            <person name="Lin S."/>
            <person name="Lin Y."/>
            <person name="Liou J."/>
            <person name="Liu S."/>
            <person name="Hsing Y."/>
            <person name="Raghuvanshi S."/>
            <person name="Mohanty A."/>
            <person name="Bharti A.K."/>
            <person name="Gaur A."/>
            <person name="Gupta V."/>
            <person name="Kumar D."/>
            <person name="Ravi V."/>
            <person name="Vij S."/>
            <person name="Kapur A."/>
            <person name="Khurana P."/>
            <person name="Khurana P."/>
            <person name="Khurana J.P."/>
            <person name="Tyagi A.K."/>
            <person name="Gaikwad K."/>
            <person name="Singh A."/>
            <person name="Dalal V."/>
            <person name="Srivastava S."/>
            <person name="Dixit A."/>
            <person name="Pal A.K."/>
            <person name="Ghazi I.A."/>
            <person name="Yadav M."/>
            <person name="Pandit A."/>
            <person name="Bhargava A."/>
            <person name="Sureshbabu K."/>
            <person name="Batra K."/>
            <person name="Sharma T.R."/>
            <person name="Mohapatra T."/>
            <person name="Singh N.K."/>
            <person name="Messing J."/>
            <person name="Nelson A.B."/>
            <person name="Fuks G."/>
            <person name="Kavchok S."/>
            <person name="Keizer G."/>
            <person name="Linton E."/>
            <person name="Llaca V."/>
            <person name="Song R."/>
            <person name="Tanyolac B."/>
            <person name="Young S."/>
            <person name="Ho-Il K."/>
            <person name="Hahn J.H."/>
            <person name="Sangsakoo G."/>
            <person name="Vanavichit A."/>
            <person name="de Mattos Luiz.A.T."/>
            <person name="Zimmer P.D."/>
            <person name="Malone G."/>
            <person name="Dellagostin O."/>
            <person name="de Oliveira A.C."/>
            <person name="Bevan M."/>
            <person name="Bancroft I."/>
            <person name="Minx P."/>
            <person name="Cordum H."/>
            <person name="Wilson R."/>
            <person name="Cheng Z."/>
            <person name="Jin W."/>
            <person name="Jiang J."/>
            <person name="Leong S.A."/>
            <person name="Iwama H."/>
            <person name="Gojobori T."/>
            <person name="Itoh T."/>
            <person name="Niimura Y."/>
            <person name="Fujii Y."/>
            <person name="Habara T."/>
            <person name="Sakai H."/>
            <person name="Sato Y."/>
            <person name="Wilson G."/>
            <person name="Kumar K."/>
            <person name="McCouch S."/>
            <person name="Juretic N."/>
            <person name="Hoen D."/>
            <person name="Wright S."/>
            <person name="Bruskiewich R."/>
            <person name="Bureau T."/>
            <person name="Miyao A."/>
            <person name="Hirochika H."/>
            <person name="Nishikawa T."/>
            <person name="Kadowaki K."/>
            <person name="Sugiura M."/>
            <person name="Burr B."/>
            <person name="Sasaki T."/>
        </authorList>
    </citation>
    <scope>NUCLEOTIDE SEQUENCE [LARGE SCALE GENOMIC DNA]</scope>
    <source>
        <strain evidence="3">cv. Nipponbare</strain>
    </source>
</reference>
<feature type="transmembrane region" description="Helical" evidence="1">
    <location>
        <begin position="93"/>
        <end position="112"/>
    </location>
</feature>
<dbReference type="Proteomes" id="UP000059680">
    <property type="component" value="Chromosome 7"/>
</dbReference>
<keyword evidence="1" id="KW-0472">Membrane</keyword>
<dbReference type="Gramene" id="Os07t0614250-00">
    <property type="protein sequence ID" value="Os07t0614250-00"/>
    <property type="gene ID" value="Os07g0614250"/>
</dbReference>
<name>A0A0N7KNV0_ORYSJ</name>
<reference evidence="2 3" key="2">
    <citation type="journal article" date="2013" name="Plant Cell Physiol.">
        <title>Rice Annotation Project Database (RAP-DB): an integrative and interactive database for rice genomics.</title>
        <authorList>
            <person name="Sakai H."/>
            <person name="Lee S.S."/>
            <person name="Tanaka T."/>
            <person name="Numa H."/>
            <person name="Kim J."/>
            <person name="Kawahara Y."/>
            <person name="Wakimoto H."/>
            <person name="Yang C.C."/>
            <person name="Iwamoto M."/>
            <person name="Abe T."/>
            <person name="Yamada Y."/>
            <person name="Muto A."/>
            <person name="Inokuchi H."/>
            <person name="Ikemura T."/>
            <person name="Matsumoto T."/>
            <person name="Sasaki T."/>
            <person name="Itoh T."/>
        </authorList>
    </citation>
    <scope>NUCLEOTIDE SEQUENCE [LARGE SCALE GENOMIC DNA]</scope>
    <source>
        <strain evidence="3">cv. Nipponbare</strain>
    </source>
</reference>
<sequence length="116" mass="12154">QLGAALVAAEAGERRADLRHHDGALVVHLVAGLDAAHAAEAVGEAAAAAGGLVEDLERLQRLHVAETRDEVLPGGGPVAEPELEALERDPSRFVGALVTFHGTYLLCCIYLLQCLK</sequence>
<evidence type="ECO:0000256" key="1">
    <source>
        <dbReference type="SAM" id="Phobius"/>
    </source>
</evidence>
<dbReference type="PaxDb" id="39947-A0A0N7KNV0"/>
<feature type="non-terminal residue" evidence="2">
    <location>
        <position position="116"/>
    </location>
</feature>
<dbReference type="SMR" id="A0A0N7KNV0"/>